<reference evidence="2" key="1">
    <citation type="submission" date="2020-03" db="EMBL/GenBank/DDBJ databases">
        <authorList>
            <person name="Weist P."/>
        </authorList>
    </citation>
    <scope>NUCLEOTIDE SEQUENCE</scope>
</reference>
<evidence type="ECO:0000313" key="2">
    <source>
        <dbReference type="EMBL" id="CAB1432353.1"/>
    </source>
</evidence>
<evidence type="ECO:0000313" key="3">
    <source>
        <dbReference type="Proteomes" id="UP001153269"/>
    </source>
</evidence>
<organism evidence="2 3">
    <name type="scientific">Pleuronectes platessa</name>
    <name type="common">European plaice</name>
    <dbReference type="NCBI Taxonomy" id="8262"/>
    <lineage>
        <taxon>Eukaryota</taxon>
        <taxon>Metazoa</taxon>
        <taxon>Chordata</taxon>
        <taxon>Craniata</taxon>
        <taxon>Vertebrata</taxon>
        <taxon>Euteleostomi</taxon>
        <taxon>Actinopterygii</taxon>
        <taxon>Neopterygii</taxon>
        <taxon>Teleostei</taxon>
        <taxon>Neoteleostei</taxon>
        <taxon>Acanthomorphata</taxon>
        <taxon>Carangaria</taxon>
        <taxon>Pleuronectiformes</taxon>
        <taxon>Pleuronectoidei</taxon>
        <taxon>Pleuronectidae</taxon>
        <taxon>Pleuronectes</taxon>
    </lineage>
</organism>
<keyword evidence="3" id="KW-1185">Reference proteome</keyword>
<comment type="caution">
    <text evidence="2">The sequence shown here is derived from an EMBL/GenBank/DDBJ whole genome shotgun (WGS) entry which is preliminary data.</text>
</comment>
<evidence type="ECO:0000256" key="1">
    <source>
        <dbReference type="SAM" id="MobiDB-lite"/>
    </source>
</evidence>
<dbReference type="Proteomes" id="UP001153269">
    <property type="component" value="Unassembled WGS sequence"/>
</dbReference>
<sequence>MDLVHWDVRLSLQALTGREHLCVSKTMGLWDIDSELGSVEYRENDLSLISETGRGWQLPLNSYRENTSGRDLLGVLRQHSLLGNLHSAVQQGPARPAQHGPREPARRGGRPLSTWAFHRRAAPRLIRNRPAFELTPSEAAELMPTGPV</sequence>
<feature type="region of interest" description="Disordered" evidence="1">
    <location>
        <begin position="89"/>
        <end position="113"/>
    </location>
</feature>
<accession>A0A9N7UHT3</accession>
<name>A0A9N7UHT3_PLEPL</name>
<proteinExistence type="predicted"/>
<dbReference type="AlphaFoldDB" id="A0A9N7UHT3"/>
<dbReference type="EMBL" id="CADEAL010001431">
    <property type="protein sequence ID" value="CAB1432353.1"/>
    <property type="molecule type" value="Genomic_DNA"/>
</dbReference>
<protein>
    <submittedName>
        <fullName evidence="2">Uncharacterized protein</fullName>
    </submittedName>
</protein>
<gene>
    <name evidence="2" type="ORF">PLEPLA_LOCUS20416</name>
</gene>